<dbReference type="Proteomes" id="UP000232323">
    <property type="component" value="Unassembled WGS sequence"/>
</dbReference>
<dbReference type="Pfam" id="PF09805">
    <property type="entry name" value="Nop25"/>
    <property type="match status" value="1"/>
</dbReference>
<evidence type="ECO:0000256" key="4">
    <source>
        <dbReference type="ARBA" id="ARBA00023242"/>
    </source>
</evidence>
<keyword evidence="8" id="KW-1185">Reference proteome</keyword>
<keyword evidence="3 5" id="KW-0175">Coiled coil</keyword>
<dbReference type="PANTHER" id="PTHR14577">
    <property type="entry name" value="NUCLEOLAR PROTEIN 12"/>
    <property type="match status" value="1"/>
</dbReference>
<dbReference type="GO" id="GO:0019843">
    <property type="term" value="F:rRNA binding"/>
    <property type="evidence" value="ECO:0007669"/>
    <property type="project" value="TreeGrafter"/>
</dbReference>
<dbReference type="InterPro" id="IPR019186">
    <property type="entry name" value="Nucleolar_protein_12"/>
</dbReference>
<protein>
    <recommendedName>
        <fullName evidence="9">Ribosomal RNA-processing protein 17</fullName>
    </recommendedName>
</protein>
<feature type="region of interest" description="Disordered" evidence="6">
    <location>
        <begin position="131"/>
        <end position="268"/>
    </location>
</feature>
<evidence type="ECO:0000256" key="5">
    <source>
        <dbReference type="SAM" id="Coils"/>
    </source>
</evidence>
<evidence type="ECO:0000313" key="7">
    <source>
        <dbReference type="EMBL" id="GAX79693.1"/>
    </source>
</evidence>
<feature type="compositionally biased region" description="Basic residues" evidence="6">
    <location>
        <begin position="256"/>
        <end position="268"/>
    </location>
</feature>
<dbReference type="GO" id="GO:0005730">
    <property type="term" value="C:nucleolus"/>
    <property type="evidence" value="ECO:0007669"/>
    <property type="project" value="UniProtKB-SubCell"/>
</dbReference>
<evidence type="ECO:0000256" key="2">
    <source>
        <dbReference type="ARBA" id="ARBA00007175"/>
    </source>
</evidence>
<comment type="caution">
    <text evidence="7">The sequence shown here is derived from an EMBL/GenBank/DDBJ whole genome shotgun (WGS) entry which is preliminary data.</text>
</comment>
<proteinExistence type="inferred from homology"/>
<comment type="similarity">
    <text evidence="2">Belongs to the RRP17 family.</text>
</comment>
<name>A0A250X9D1_9CHLO</name>
<feature type="compositionally biased region" description="Basic and acidic residues" evidence="6">
    <location>
        <begin position="192"/>
        <end position="202"/>
    </location>
</feature>
<keyword evidence="4" id="KW-0539">Nucleus</keyword>
<evidence type="ECO:0008006" key="9">
    <source>
        <dbReference type="Google" id="ProtNLM"/>
    </source>
</evidence>
<evidence type="ECO:0000313" key="8">
    <source>
        <dbReference type="Proteomes" id="UP000232323"/>
    </source>
</evidence>
<accession>A0A250X9D1</accession>
<comment type="subcellular location">
    <subcellularLocation>
        <location evidence="1">Nucleus</location>
        <location evidence="1">Nucleolus</location>
    </subcellularLocation>
</comment>
<organism evidence="7 8">
    <name type="scientific">Chlamydomonas eustigma</name>
    <dbReference type="NCBI Taxonomy" id="1157962"/>
    <lineage>
        <taxon>Eukaryota</taxon>
        <taxon>Viridiplantae</taxon>
        <taxon>Chlorophyta</taxon>
        <taxon>core chlorophytes</taxon>
        <taxon>Chlorophyceae</taxon>
        <taxon>CS clade</taxon>
        <taxon>Chlamydomonadales</taxon>
        <taxon>Chlamydomonadaceae</taxon>
        <taxon>Chlamydomonas</taxon>
    </lineage>
</organism>
<evidence type="ECO:0000256" key="3">
    <source>
        <dbReference type="ARBA" id="ARBA00023054"/>
    </source>
</evidence>
<sequence>MGKYRDVDALAFEKSLPGDEDGRNAVNHIQKRLKNKTSEVLFNPEQHKEFITGFRKRKQQRRAKAIKQLEDKAKQERLQYRSEKRAKLKADLGLDDRWGIASSDSEVEKEERPIVGAVKVYADQGVTTTVTTLALDSGPESSSEGEEEGDEKDKTIGGIPVANRAYHGGADPGHHPSNSGRHHHDSSQILSDRGHDKKDWRGGKHAAQSSTIMVRGQKKRHGKTEKESKGGGGAAMRLQKLNSIMKKGSKGGKSGSSKKSKKGRGGGK</sequence>
<feature type="coiled-coil region" evidence="5">
    <location>
        <begin position="55"/>
        <end position="86"/>
    </location>
</feature>
<dbReference type="AlphaFoldDB" id="A0A250X9D1"/>
<reference evidence="7 8" key="1">
    <citation type="submission" date="2017-08" db="EMBL/GenBank/DDBJ databases">
        <title>Acidophilic green algal genome provides insights into adaptation to an acidic environment.</title>
        <authorList>
            <person name="Hirooka S."/>
            <person name="Hirose Y."/>
            <person name="Kanesaki Y."/>
            <person name="Higuchi S."/>
            <person name="Fujiwara T."/>
            <person name="Onuma R."/>
            <person name="Era A."/>
            <person name="Ohbayashi R."/>
            <person name="Uzuka A."/>
            <person name="Nozaki H."/>
            <person name="Yoshikawa H."/>
            <person name="Miyagishima S.Y."/>
        </authorList>
    </citation>
    <scope>NUCLEOTIDE SEQUENCE [LARGE SCALE GENOMIC DNA]</scope>
    <source>
        <strain evidence="7 8">NIES-2499</strain>
    </source>
</reference>
<evidence type="ECO:0000256" key="1">
    <source>
        <dbReference type="ARBA" id="ARBA00004604"/>
    </source>
</evidence>
<dbReference type="PANTHER" id="PTHR14577:SF0">
    <property type="entry name" value="NUCLEOLAR PROTEIN 12"/>
    <property type="match status" value="1"/>
</dbReference>
<dbReference type="STRING" id="1157962.A0A250X9D1"/>
<evidence type="ECO:0000256" key="6">
    <source>
        <dbReference type="SAM" id="MobiDB-lite"/>
    </source>
</evidence>
<gene>
    <name evidence="7" type="ORF">CEUSTIGMA_g7134.t1</name>
</gene>
<dbReference type="EMBL" id="BEGY01000045">
    <property type="protein sequence ID" value="GAX79693.1"/>
    <property type="molecule type" value="Genomic_DNA"/>
</dbReference>
<dbReference type="OrthoDB" id="551633at2759"/>